<reference evidence="1" key="1">
    <citation type="journal article" date="2019" name="G3 (Bethesda)">
        <title>Genome Assemblies of Two Rare Opportunistic Yeast Pathogens: Diutina rugosa (syn. Candida rugosa) and Trichomonascus ciferrii (syn. Candida ciferrii).</title>
        <authorList>
            <person name="Mixao V."/>
            <person name="Saus E."/>
            <person name="Hansen A.P."/>
            <person name="Lass-Florl C."/>
            <person name="Gabaldon T."/>
        </authorList>
    </citation>
    <scope>NUCLEOTIDE SEQUENCE</scope>
    <source>
        <strain evidence="1">CBS 4856</strain>
    </source>
</reference>
<dbReference type="AlphaFoldDB" id="A0A642UPU3"/>
<comment type="caution">
    <text evidence="1">The sequence shown here is derived from an EMBL/GenBank/DDBJ whole genome shotgun (WGS) entry which is preliminary data.</text>
</comment>
<dbReference type="Proteomes" id="UP000761534">
    <property type="component" value="Unassembled WGS sequence"/>
</dbReference>
<protein>
    <submittedName>
        <fullName evidence="1">Uncharacterized protein</fullName>
    </submittedName>
</protein>
<evidence type="ECO:0000313" key="2">
    <source>
        <dbReference type="Proteomes" id="UP000761534"/>
    </source>
</evidence>
<evidence type="ECO:0000313" key="1">
    <source>
        <dbReference type="EMBL" id="KAA8902926.1"/>
    </source>
</evidence>
<proteinExistence type="predicted"/>
<gene>
    <name evidence="1" type="ORF">TRICI_005780</name>
</gene>
<organism evidence="1 2">
    <name type="scientific">Trichomonascus ciferrii</name>
    <dbReference type="NCBI Taxonomy" id="44093"/>
    <lineage>
        <taxon>Eukaryota</taxon>
        <taxon>Fungi</taxon>
        <taxon>Dikarya</taxon>
        <taxon>Ascomycota</taxon>
        <taxon>Saccharomycotina</taxon>
        <taxon>Dipodascomycetes</taxon>
        <taxon>Dipodascales</taxon>
        <taxon>Trichomonascaceae</taxon>
        <taxon>Trichomonascus</taxon>
        <taxon>Trichomonascus ciferrii complex</taxon>
    </lineage>
</organism>
<keyword evidence="2" id="KW-1185">Reference proteome</keyword>
<sequence>MYMATRPVRRKPRPEKPAVIPSAMMYFGASLGRKMLVEIRPAALASGTPTALSTARLVSLNHPVLASFLYHVLKRTYPGVLLLYQAARMTLPELQAVIAKVIPYTALLPSMSTAAYAANPMMLTAKDAITYTDRIWVKSDANARISKNTAPKMFGATVYRFVMVVERLPMAPTI</sequence>
<name>A0A642UPU3_9ASCO</name>
<accession>A0A642UPU3</accession>
<dbReference type="EMBL" id="SWFS01000455">
    <property type="protein sequence ID" value="KAA8902926.1"/>
    <property type="molecule type" value="Genomic_DNA"/>
</dbReference>
<dbReference type="VEuPathDB" id="FungiDB:TRICI_005780"/>